<reference evidence="1 2" key="1">
    <citation type="submission" date="2018-03" db="EMBL/GenBank/DDBJ databases">
        <title>Genomic Encyclopedia of Type Strains, Phase III (KMG-III): the genomes of soil and plant-associated and newly described type strains.</title>
        <authorList>
            <person name="Whitman W."/>
        </authorList>
    </citation>
    <scope>NUCLEOTIDE SEQUENCE [LARGE SCALE GENOMIC DNA]</scope>
    <source>
        <strain evidence="1 2">CGMCC 1.07653</strain>
    </source>
</reference>
<name>A0A2P8HX90_9BACI</name>
<dbReference type="Proteomes" id="UP000242310">
    <property type="component" value="Unassembled WGS sequence"/>
</dbReference>
<dbReference type="RefSeq" id="WP_106587530.1">
    <property type="nucleotide sequence ID" value="NZ_PYAV01000002.1"/>
</dbReference>
<dbReference type="OrthoDB" id="2390164at2"/>
<keyword evidence="2" id="KW-1185">Reference proteome</keyword>
<dbReference type="EMBL" id="PYAV01000002">
    <property type="protein sequence ID" value="PSL50804.1"/>
    <property type="molecule type" value="Genomic_DNA"/>
</dbReference>
<sequence>MQKIIVIFIAAVMVLAAVGFVVPVQLSAPPDARIVLDHTNETYVAPACFNDADVTNNLTETTYAEAKRVEYTPESVCTEHELTAQEVPLFMALLQWLGLVSHPWEES</sequence>
<accession>A0A2P8HX90</accession>
<evidence type="ECO:0000313" key="1">
    <source>
        <dbReference type="EMBL" id="PSL50804.1"/>
    </source>
</evidence>
<comment type="caution">
    <text evidence="1">The sequence shown here is derived from an EMBL/GenBank/DDBJ whole genome shotgun (WGS) entry which is preliminary data.</text>
</comment>
<dbReference type="AlphaFoldDB" id="A0A2P8HX90"/>
<gene>
    <name evidence="1" type="ORF">B0H94_10280</name>
</gene>
<proteinExistence type="predicted"/>
<protein>
    <submittedName>
        <fullName evidence="1">Uncharacterized protein</fullName>
    </submittedName>
</protein>
<organism evidence="1 2">
    <name type="scientific">Salsuginibacillus halophilus</name>
    <dbReference type="NCBI Taxonomy" id="517424"/>
    <lineage>
        <taxon>Bacteria</taxon>
        <taxon>Bacillati</taxon>
        <taxon>Bacillota</taxon>
        <taxon>Bacilli</taxon>
        <taxon>Bacillales</taxon>
        <taxon>Bacillaceae</taxon>
        <taxon>Salsuginibacillus</taxon>
    </lineage>
</organism>
<evidence type="ECO:0000313" key="2">
    <source>
        <dbReference type="Proteomes" id="UP000242310"/>
    </source>
</evidence>